<reference evidence="3 4" key="1">
    <citation type="submission" date="2024-03" db="EMBL/GenBank/DDBJ databases">
        <authorList>
            <person name="Brejova B."/>
        </authorList>
    </citation>
    <scope>NUCLEOTIDE SEQUENCE [LARGE SCALE GENOMIC DNA]</scope>
    <source>
        <strain evidence="3 4">CBS 14171</strain>
    </source>
</reference>
<feature type="compositionally biased region" description="Low complexity" evidence="1">
    <location>
        <begin position="544"/>
        <end position="556"/>
    </location>
</feature>
<feature type="region of interest" description="Disordered" evidence="1">
    <location>
        <begin position="475"/>
        <end position="497"/>
    </location>
</feature>
<evidence type="ECO:0000313" key="3">
    <source>
        <dbReference type="EMBL" id="CAK9436017.1"/>
    </source>
</evidence>
<organism evidence="3 4">
    <name type="scientific">Lodderomyces beijingensis</name>
    <dbReference type="NCBI Taxonomy" id="1775926"/>
    <lineage>
        <taxon>Eukaryota</taxon>
        <taxon>Fungi</taxon>
        <taxon>Dikarya</taxon>
        <taxon>Ascomycota</taxon>
        <taxon>Saccharomycotina</taxon>
        <taxon>Pichiomycetes</taxon>
        <taxon>Debaryomycetaceae</taxon>
        <taxon>Candida/Lodderomyces clade</taxon>
        <taxon>Lodderomyces</taxon>
    </lineage>
</organism>
<feature type="compositionally biased region" description="Pro residues" evidence="1">
    <location>
        <begin position="733"/>
        <end position="744"/>
    </location>
</feature>
<dbReference type="PANTHER" id="PTHR13357:SF1">
    <property type="entry name" value="NCK-INTERACTING PROTEIN WITH SH3 DOMAIN"/>
    <property type="match status" value="1"/>
</dbReference>
<dbReference type="EMBL" id="OZ022405">
    <property type="protein sequence ID" value="CAK9436017.1"/>
    <property type="molecule type" value="Genomic_DNA"/>
</dbReference>
<proteinExistence type="predicted"/>
<accession>A0ABP0ZGU4</accession>
<feature type="region of interest" description="Disordered" evidence="1">
    <location>
        <begin position="511"/>
        <end position="630"/>
    </location>
</feature>
<feature type="compositionally biased region" description="Low complexity" evidence="1">
    <location>
        <begin position="707"/>
        <end position="721"/>
    </location>
</feature>
<feature type="region of interest" description="Disordered" evidence="1">
    <location>
        <begin position="649"/>
        <end position="744"/>
    </location>
</feature>
<dbReference type="RefSeq" id="XP_066827528.1">
    <property type="nucleotide sequence ID" value="XM_066976283.1"/>
</dbReference>
<dbReference type="InterPro" id="IPR030125">
    <property type="entry name" value="SPIN90/Ldb17"/>
</dbReference>
<feature type="compositionally biased region" description="Polar residues" evidence="1">
    <location>
        <begin position="475"/>
        <end position="491"/>
    </location>
</feature>
<evidence type="ECO:0000313" key="4">
    <source>
        <dbReference type="Proteomes" id="UP001497383"/>
    </source>
</evidence>
<dbReference type="PANTHER" id="PTHR13357">
    <property type="entry name" value="SH3 ADAPTER PROTEIN SPIN90 NCK INTERACTING PROTEIN WITH SH3 DOMAIN"/>
    <property type="match status" value="1"/>
</dbReference>
<gene>
    <name evidence="3" type="ORF">LODBEIA_P05900</name>
</gene>
<dbReference type="GeneID" id="92205786"/>
<evidence type="ECO:0000256" key="1">
    <source>
        <dbReference type="SAM" id="MobiDB-lite"/>
    </source>
</evidence>
<evidence type="ECO:0000259" key="2">
    <source>
        <dbReference type="Pfam" id="PF09431"/>
    </source>
</evidence>
<dbReference type="InterPro" id="IPR018556">
    <property type="entry name" value="SPIN90/Ldb17_LRD"/>
</dbReference>
<name>A0ABP0ZGU4_9ASCO</name>
<dbReference type="Proteomes" id="UP001497383">
    <property type="component" value="Chromosome 1"/>
</dbReference>
<dbReference type="Pfam" id="PF09431">
    <property type="entry name" value="SPIN90_LRD"/>
    <property type="match status" value="1"/>
</dbReference>
<feature type="compositionally biased region" description="Gly residues" evidence="1">
    <location>
        <begin position="521"/>
        <end position="531"/>
    </location>
</feature>
<feature type="compositionally biased region" description="Acidic residues" evidence="1">
    <location>
        <begin position="663"/>
        <end position="675"/>
    </location>
</feature>
<protein>
    <recommendedName>
        <fullName evidence="2">SPIN90/Ldb17 leucine-rich domain-containing protein</fullName>
    </recommendedName>
</protein>
<feature type="compositionally biased region" description="Polar residues" evidence="1">
    <location>
        <begin position="649"/>
        <end position="660"/>
    </location>
</feature>
<keyword evidence="4" id="KW-1185">Reference proteome</keyword>
<sequence length="744" mass="83780">MMFRSANINLSSPLTESPSYIRAQPQPITTSTTMISLSSTTISLATQSVTTRSFVDDEVNSVLVNSDPSECNENFSIFIKCIIDNVYVDTKTTPTYQELSLYALKLLMSNLFVKNYKFCVGKMLAFLETFTAITEQRLLYGGGEQQEDLEEEHDEEEAGAGGMGIVDERVKYESECLKEFLCIVLLLLLKLKNSTNENDVGDDESLSSCSSSTNEALDLINIEELFGHLQRSKFLLVMCQFITTQIRAVHMNQSSFVILKFGCDLVFEYLYYSEILSSQEISDLSSKDNKMIPTLIKYLLTSEDFHNYELDNDDEFHDESRLVAYEELKLLLLINEQFLMTSYTEHEASNRVFDELIHNNQDYDEHSNMNNIVGLINLLIYHLNREESQIIKLLILKFLYLVFTTPFTAKLIYRNDLKILIDIFIRELNNLEHKDAILIITYLRVLYPILEFSELKECGAYKSKEILDVLSHTITNSESRDGQQPTNSPQPDENAVARQLASKCMKVRWLRKSGSNSSTGSGSGSGSGSRYGNGNRNGQKEHTSSPSSSLPPSQESSPEKTGSREGLTSATKPPPFARVASMRSSSRSDYHKHTTAHNTLERKNSEKLKKRITTTTTTTTKNEPAARSMFEENNNNVFLAQFSTHMSLQDTQDSVSLQHSSDGDGDGDGDGEDSNILDLPNEYLNSKPLPQIPVSRKSRSQFYQHGNASNASSSCSINSDSSIRRKAMKKKAPPPPPPPPRRHR</sequence>
<feature type="domain" description="SPIN90/Ldb17 leucine-rich" evidence="2">
    <location>
        <begin position="322"/>
        <end position="466"/>
    </location>
</feature>